<dbReference type="AlphaFoldDB" id="A0A1I0YE97"/>
<evidence type="ECO:0000313" key="2">
    <source>
        <dbReference type="Proteomes" id="UP000198642"/>
    </source>
</evidence>
<dbReference type="OrthoDB" id="4986073at2"/>
<dbReference type="EMBL" id="FOJW01000007">
    <property type="protein sequence ID" value="SFB10553.1"/>
    <property type="molecule type" value="Genomic_DNA"/>
</dbReference>
<proteinExistence type="predicted"/>
<accession>A0A1I0YE97</accession>
<sequence>MQILIGVIGPKESIERILKVSEEFNEIELIPFVYENLSEIEDIINQNKSFIDQWLFSGIMNYTFAMDRKLIQSHQGSYPPLHGSSFFGILMEAQLNEKQIFQRISIDTVTDIEISKILSYYHLDSLNYYSAPYKGYNKLSEIADFHRSLFQKNHTEIAITSIKSIYEQLKKDGVLVYRLTPSYLAIKLTIELLVKRAQTTRFENLQMAIIGCSVIHNVDDNNEFYALFKWRHHELDVKKSLLKLTQKMNGSFVSLGDGFYFIFTTKGEIDGSEHELFKFMSAYITQETFSLRMAIGYGETVTQAEQNVRYGLSQIQHEKEPSLLIIDKNYSVTMKTPDQKNSLLSSKLIKEDIISKFGKDAPINHKDVLRIATYSYKYNKNEFTSQDVSRWLQSTERNARRILTELESAGILIKCGSVSLKQRGRPKIVYQFAENFLY</sequence>
<organism evidence="1 2">
    <name type="scientific">Lentibacillus halodurans</name>
    <dbReference type="NCBI Taxonomy" id="237679"/>
    <lineage>
        <taxon>Bacteria</taxon>
        <taxon>Bacillati</taxon>
        <taxon>Bacillota</taxon>
        <taxon>Bacilli</taxon>
        <taxon>Bacillales</taxon>
        <taxon>Bacillaceae</taxon>
        <taxon>Lentibacillus</taxon>
    </lineage>
</organism>
<evidence type="ECO:0008006" key="3">
    <source>
        <dbReference type="Google" id="ProtNLM"/>
    </source>
</evidence>
<name>A0A1I0YE97_9BACI</name>
<evidence type="ECO:0000313" key="1">
    <source>
        <dbReference type="EMBL" id="SFB10553.1"/>
    </source>
</evidence>
<dbReference type="InterPro" id="IPR043128">
    <property type="entry name" value="Rev_trsase/Diguanyl_cyclase"/>
</dbReference>
<dbReference type="Gene3D" id="3.30.70.270">
    <property type="match status" value="1"/>
</dbReference>
<dbReference type="RefSeq" id="WP_090237177.1">
    <property type="nucleotide sequence ID" value="NZ_FOJW01000007.1"/>
</dbReference>
<reference evidence="1 2" key="1">
    <citation type="submission" date="2016-10" db="EMBL/GenBank/DDBJ databases">
        <authorList>
            <person name="de Groot N.N."/>
        </authorList>
    </citation>
    <scope>NUCLEOTIDE SEQUENCE [LARGE SCALE GENOMIC DNA]</scope>
    <source>
        <strain evidence="1 2">CGMCC 1.3702</strain>
    </source>
</reference>
<dbReference type="Proteomes" id="UP000198642">
    <property type="component" value="Unassembled WGS sequence"/>
</dbReference>
<dbReference type="STRING" id="237679.SAMN04488072_10728"/>
<protein>
    <recommendedName>
        <fullName evidence="3">Transcriptional regulator</fullName>
    </recommendedName>
</protein>
<keyword evidence="2" id="KW-1185">Reference proteome</keyword>
<gene>
    <name evidence="1" type="ORF">SAMN04488072_10728</name>
</gene>